<dbReference type="Proteomes" id="UP000324897">
    <property type="component" value="Unassembled WGS sequence"/>
</dbReference>
<feature type="chain" id="PRO_5023810963" description="Gnk2-homologous domain-containing protein" evidence="3">
    <location>
        <begin position="27"/>
        <end position="260"/>
    </location>
</feature>
<dbReference type="EMBL" id="RWGY01000051">
    <property type="protein sequence ID" value="TVU06477.1"/>
    <property type="molecule type" value="Genomic_DNA"/>
</dbReference>
<feature type="domain" description="Gnk2-homologous" evidence="4">
    <location>
        <begin position="31"/>
        <end position="136"/>
    </location>
</feature>
<organism evidence="5 6">
    <name type="scientific">Eragrostis curvula</name>
    <name type="common">weeping love grass</name>
    <dbReference type="NCBI Taxonomy" id="38414"/>
    <lineage>
        <taxon>Eukaryota</taxon>
        <taxon>Viridiplantae</taxon>
        <taxon>Streptophyta</taxon>
        <taxon>Embryophyta</taxon>
        <taxon>Tracheophyta</taxon>
        <taxon>Spermatophyta</taxon>
        <taxon>Magnoliopsida</taxon>
        <taxon>Liliopsida</taxon>
        <taxon>Poales</taxon>
        <taxon>Poaceae</taxon>
        <taxon>PACMAD clade</taxon>
        <taxon>Chloridoideae</taxon>
        <taxon>Eragrostideae</taxon>
        <taxon>Eragrostidinae</taxon>
        <taxon>Eragrostis</taxon>
    </lineage>
</organism>
<accession>A0A5J9T5H1</accession>
<dbReference type="AlphaFoldDB" id="A0A5J9T5H1"/>
<dbReference type="InterPro" id="IPR038408">
    <property type="entry name" value="GNK2_sf"/>
</dbReference>
<proteinExistence type="predicted"/>
<evidence type="ECO:0000313" key="6">
    <source>
        <dbReference type="Proteomes" id="UP000324897"/>
    </source>
</evidence>
<dbReference type="CDD" id="cd23509">
    <property type="entry name" value="Gnk2-like"/>
    <property type="match status" value="2"/>
</dbReference>
<feature type="signal peptide" evidence="3">
    <location>
        <begin position="1"/>
        <end position="26"/>
    </location>
</feature>
<evidence type="ECO:0000259" key="4">
    <source>
        <dbReference type="PROSITE" id="PS51473"/>
    </source>
</evidence>
<dbReference type="InterPro" id="IPR002902">
    <property type="entry name" value="GNK2"/>
</dbReference>
<protein>
    <recommendedName>
        <fullName evidence="4">Gnk2-homologous domain-containing protein</fullName>
    </recommendedName>
</protein>
<dbReference type="OrthoDB" id="696781at2759"/>
<dbReference type="PROSITE" id="PS51473">
    <property type="entry name" value="GNK2"/>
    <property type="match status" value="2"/>
</dbReference>
<comment type="caution">
    <text evidence="5">The sequence shown here is derived from an EMBL/GenBank/DDBJ whole genome shotgun (WGS) entry which is preliminary data.</text>
</comment>
<evidence type="ECO:0000313" key="5">
    <source>
        <dbReference type="EMBL" id="TVU06477.1"/>
    </source>
</evidence>
<keyword evidence="2" id="KW-0677">Repeat</keyword>
<name>A0A5J9T5H1_9POAL</name>
<feature type="domain" description="Gnk2-homologous" evidence="4">
    <location>
        <begin position="142"/>
        <end position="247"/>
    </location>
</feature>
<dbReference type="Gramene" id="TVU06477">
    <property type="protein sequence ID" value="TVU06477"/>
    <property type="gene ID" value="EJB05_49694"/>
</dbReference>
<dbReference type="PANTHER" id="PTHR32099">
    <property type="entry name" value="CYSTEINE-RICH REPEAT SECRETORY PROTEIN"/>
    <property type="match status" value="1"/>
</dbReference>
<gene>
    <name evidence="5" type="ORF">EJB05_49694</name>
</gene>
<feature type="non-terminal residue" evidence="5">
    <location>
        <position position="1"/>
    </location>
</feature>
<dbReference type="PANTHER" id="PTHR32099:SF102">
    <property type="entry name" value="OS12G0608700 PROTEIN"/>
    <property type="match status" value="1"/>
</dbReference>
<dbReference type="Gene3D" id="3.30.430.20">
    <property type="entry name" value="Gnk2 domain, C-X8-C-X2-C motif"/>
    <property type="match status" value="2"/>
</dbReference>
<evidence type="ECO:0000256" key="3">
    <source>
        <dbReference type="SAM" id="SignalP"/>
    </source>
</evidence>
<dbReference type="Pfam" id="PF01657">
    <property type="entry name" value="Stress-antifung"/>
    <property type="match status" value="2"/>
</dbReference>
<reference evidence="5 6" key="1">
    <citation type="journal article" date="2019" name="Sci. Rep.">
        <title>A high-quality genome of Eragrostis curvula grass provides insights into Poaceae evolution and supports new strategies to enhance forage quality.</title>
        <authorList>
            <person name="Carballo J."/>
            <person name="Santos B.A.C.M."/>
            <person name="Zappacosta D."/>
            <person name="Garbus I."/>
            <person name="Selva J.P."/>
            <person name="Gallo C.A."/>
            <person name="Diaz A."/>
            <person name="Albertini E."/>
            <person name="Caccamo M."/>
            <person name="Echenique V."/>
        </authorList>
    </citation>
    <scope>NUCLEOTIDE SEQUENCE [LARGE SCALE GENOMIC DNA]</scope>
    <source>
        <strain evidence="6">cv. Victoria</strain>
        <tissue evidence="5">Leaf</tissue>
    </source>
</reference>
<evidence type="ECO:0000256" key="1">
    <source>
        <dbReference type="ARBA" id="ARBA00022729"/>
    </source>
</evidence>
<keyword evidence="1 3" id="KW-0732">Signal</keyword>
<evidence type="ECO:0000256" key="2">
    <source>
        <dbReference type="ARBA" id="ARBA00022737"/>
    </source>
</evidence>
<dbReference type="PROSITE" id="PS51257">
    <property type="entry name" value="PROKAR_LIPOPROTEIN"/>
    <property type="match status" value="1"/>
</dbReference>
<sequence length="260" mass="28828">MACHRLRHLAVVLVVLAVACSLRADASDDPYGPLRPVCSLGAGYTSRSLYETNLNRLFNKLSYEAVANGGFIINATEGDPKNMAFGVSMCFQDSNWADCIRCLDVAPSYATRECPFNRTAALLFSDCVVRYSDKNFFSEETEEVASFELFVTVYLNSSAVVEARQAMLDKLVVEAVASEPLWAYGNTTHQDGSRVYGLVQCRRDLSKDHCNTCLTNLVGYVLRNFPNNTAASFKSFNCYVNITEKYHSAKEKHVDVSNGV</sequence>
<keyword evidence="6" id="KW-1185">Reference proteome</keyword>